<dbReference type="Proteomes" id="UP000557872">
    <property type="component" value="Unassembled WGS sequence"/>
</dbReference>
<name>A0A851GIN9_9BACT</name>
<dbReference type="EMBL" id="JACBAZ010000003">
    <property type="protein sequence ID" value="NWK55741.1"/>
    <property type="molecule type" value="Genomic_DNA"/>
</dbReference>
<dbReference type="InterPro" id="IPR013424">
    <property type="entry name" value="Ice-binding_C"/>
</dbReference>
<dbReference type="AlphaFoldDB" id="A0A851GIN9"/>
<feature type="domain" description="Ice-binding protein C-terminal" evidence="2">
    <location>
        <begin position="230"/>
        <end position="252"/>
    </location>
</feature>
<evidence type="ECO:0000259" key="2">
    <source>
        <dbReference type="Pfam" id="PF07589"/>
    </source>
</evidence>
<gene>
    <name evidence="3" type="ORF">HW115_08975</name>
</gene>
<proteinExistence type="predicted"/>
<dbReference type="NCBIfam" id="TIGR02595">
    <property type="entry name" value="PEP_CTERM"/>
    <property type="match status" value="1"/>
</dbReference>
<keyword evidence="4" id="KW-1185">Reference proteome</keyword>
<sequence length="253" mass="25754">MNTKKTAATLAMASLGIAAAQAAIISVNLTDGGGGFGNADITEKAGVIEAGGWETASASGAKNDTNLSALRADDDGSLVTTTATMTISSGFGGYYNGASGFNTATALYSNNMMTNFMETGTNTGGTIGFTNLNASVGTTYDVYVYMRRPFGNTGAISVTVDGTTKWIEPQHSAGPFLEADYATQAEAQVDPNNGGHYILFSGVTSDSIDIVLGDNAGGRVGINGIQIVEAVPEPSAAALLGLGGVALILRRRK</sequence>
<feature type="chain" id="PRO_5032290767" evidence="1">
    <location>
        <begin position="23"/>
        <end position="253"/>
    </location>
</feature>
<evidence type="ECO:0000313" key="3">
    <source>
        <dbReference type="EMBL" id="NWK55741.1"/>
    </source>
</evidence>
<comment type="caution">
    <text evidence="3">The sequence shown here is derived from an EMBL/GenBank/DDBJ whole genome shotgun (WGS) entry which is preliminary data.</text>
</comment>
<evidence type="ECO:0000313" key="4">
    <source>
        <dbReference type="Proteomes" id="UP000557872"/>
    </source>
</evidence>
<dbReference type="RefSeq" id="WP_178932285.1">
    <property type="nucleotide sequence ID" value="NZ_JACBAZ010000003.1"/>
</dbReference>
<dbReference type="Pfam" id="PF07589">
    <property type="entry name" value="PEP-CTERM"/>
    <property type="match status" value="1"/>
</dbReference>
<feature type="signal peptide" evidence="1">
    <location>
        <begin position="1"/>
        <end position="22"/>
    </location>
</feature>
<reference evidence="3 4" key="1">
    <citation type="submission" date="2020-07" db="EMBL/GenBank/DDBJ databases">
        <title>Roseicoccus Jingziensis gen. nov., sp. nov., isolated from coastal seawater.</title>
        <authorList>
            <person name="Feng X."/>
        </authorList>
    </citation>
    <scope>NUCLEOTIDE SEQUENCE [LARGE SCALE GENOMIC DNA]</scope>
    <source>
        <strain evidence="3 4">N1E253</strain>
    </source>
</reference>
<protein>
    <submittedName>
        <fullName evidence="3">PEP-CTERM sorting domain-containing protein</fullName>
    </submittedName>
</protein>
<organism evidence="3 4">
    <name type="scientific">Oceaniferula marina</name>
    <dbReference type="NCBI Taxonomy" id="2748318"/>
    <lineage>
        <taxon>Bacteria</taxon>
        <taxon>Pseudomonadati</taxon>
        <taxon>Verrucomicrobiota</taxon>
        <taxon>Verrucomicrobiia</taxon>
        <taxon>Verrucomicrobiales</taxon>
        <taxon>Verrucomicrobiaceae</taxon>
        <taxon>Oceaniferula</taxon>
    </lineage>
</organism>
<evidence type="ECO:0000256" key="1">
    <source>
        <dbReference type="SAM" id="SignalP"/>
    </source>
</evidence>
<accession>A0A851GIN9</accession>
<keyword evidence="1" id="KW-0732">Signal</keyword>